<evidence type="ECO:0000313" key="1">
    <source>
        <dbReference type="EMBL" id="MFC5769819.1"/>
    </source>
</evidence>
<keyword evidence="2" id="KW-1185">Reference proteome</keyword>
<dbReference type="EMBL" id="JBHSOG010000042">
    <property type="protein sequence ID" value="MFC5769819.1"/>
    <property type="molecule type" value="Genomic_DNA"/>
</dbReference>
<protein>
    <submittedName>
        <fullName evidence="1">Uncharacterized protein</fullName>
    </submittedName>
</protein>
<accession>A0ABW1ARM7</accession>
<evidence type="ECO:0000313" key="2">
    <source>
        <dbReference type="Proteomes" id="UP001595974"/>
    </source>
</evidence>
<dbReference type="RefSeq" id="WP_096447680.1">
    <property type="nucleotide sequence ID" value="NZ_JBHSOG010000042.1"/>
</dbReference>
<gene>
    <name evidence="1" type="ORF">ACFPTN_10585</name>
</gene>
<reference evidence="2" key="1">
    <citation type="journal article" date="2019" name="Int. J. Syst. Evol. Microbiol.">
        <title>The Global Catalogue of Microorganisms (GCM) 10K type strain sequencing project: providing services to taxonomists for standard genome sequencing and annotation.</title>
        <authorList>
            <consortium name="The Broad Institute Genomics Platform"/>
            <consortium name="The Broad Institute Genome Sequencing Center for Infectious Disease"/>
            <person name="Wu L."/>
            <person name="Ma J."/>
        </authorList>
    </citation>
    <scope>NUCLEOTIDE SEQUENCE [LARGE SCALE GENOMIC DNA]</scope>
    <source>
        <strain evidence="2">SHR3</strain>
    </source>
</reference>
<dbReference type="Proteomes" id="UP001595974">
    <property type="component" value="Unassembled WGS sequence"/>
</dbReference>
<name>A0ABW1ARM7_9RHOO</name>
<sequence length="212" mass="22795">MQLSIGLLSAAAPRTVPTDVDADSLNARRLMLPGSTSGRRAYGGPQGDSQYAVRMPAHLSRVAISSRARRLPTNWSGQYAGQNVSINGELLRLWLPAYAGCLLSVRIAVQFFPPPAVDSAGVGRTTVDMVLAWCPYEPGRGGARDATKEILVQPTAMWQTNPSNPGYDSQIRKSWTRSVVIVPDADGPLRLRLYGPVTAAGAPIHHAMMFVS</sequence>
<proteinExistence type="predicted"/>
<comment type="caution">
    <text evidence="1">The sequence shown here is derived from an EMBL/GenBank/DDBJ whole genome shotgun (WGS) entry which is preliminary data.</text>
</comment>
<organism evidence="1 2">
    <name type="scientific">Thauera sinica</name>
    <dbReference type="NCBI Taxonomy" id="2665146"/>
    <lineage>
        <taxon>Bacteria</taxon>
        <taxon>Pseudomonadati</taxon>
        <taxon>Pseudomonadota</taxon>
        <taxon>Betaproteobacteria</taxon>
        <taxon>Rhodocyclales</taxon>
        <taxon>Zoogloeaceae</taxon>
        <taxon>Thauera</taxon>
    </lineage>
</organism>